<sequence length="959" mass="104985">MNSEDAAMELGAAVGRVAAQAWLGGPSVPLGELVAVRVSSARLRNSVLRQFGEIADAVYDRLEPFLEREFRRLAEPERLTLVQGVSGALGFVELGGGESAAEAVRRITGAVRVPGGRLGEALFTECCEYAVRVVRALPVFEERTAGASFGGEVARMVERLPDRSLLAEEGGDRDTVFRRRYLEVVSRTLDEVELFRRTSEHGLGQARLSVAYVSLRAGGGDGRRLRAGRGAPPLLRPDMSVWEEVDGDSGGMRVETALRGSSRVLLRGEAGSGKTTLLRWLAVMAARGAFTGELAEWNGLTPVFMKLREYSGKALPAPGAMLDSVAGLITGDMPAGWVERQLTAGTALLLVDGVDELLDSERRRVREWLRGLLLGYPKARVVVTSRPGAAGADWLRRDEFTSLHLDRMNPSDISVFVRQWHLAARELGDDLPCAVEELPQYEQSLLNSLKDRAHVQSLAGTPLLASMLCAMHLSRGSQLPRDRMELYRNALHMLVHERDAERGVPSAAGDELSLGDKMLLLRDLAWRLSDNDRSEISLESAESYVARKLAGMRHVEEPDATAVLDHLRSRSGMLRSPSEGRLGFVHRTFQEYLAAAEAAEEDRMGNLVGRAHLDIWRETIIMAAGHANTRQREELLGGILDRAAEDPRYARKLRLLAASCQETVPAFGDDLGKRLDEAVTALLPARRRTDPPALAAVGTSLLRRMPRSLEELSLSAARQTVRTVALIGGRQALSLLAGYTVDERLEVVDELVAAWRYFDADAYASEVLAEVALEDHTVQLSHSSQWTAVTRLRSVRRVLVSHPITDISPIAGLPRLTTLRFTGLRGNVDLTPLRSQPELLNLSLVGYASLSGLAVLEDLRMLTDLTTDTDCVRDLSALPSDVSVDYLCLLGDLAWPPRGVDRLCTWPCLTSLYLGNVDVGAWLEAGAFPSRLRYLHLYGCLLPPDPAALDLPGTHVEII</sequence>
<dbReference type="PANTHER" id="PTHR46844:SF1">
    <property type="entry name" value="SLR5058 PROTEIN"/>
    <property type="match status" value="1"/>
</dbReference>
<dbReference type="Gene3D" id="3.80.10.10">
    <property type="entry name" value="Ribonuclease Inhibitor"/>
    <property type="match status" value="1"/>
</dbReference>
<dbReference type="InterPro" id="IPR007111">
    <property type="entry name" value="NACHT_NTPase"/>
</dbReference>
<dbReference type="PROSITE" id="PS50837">
    <property type="entry name" value="NACHT"/>
    <property type="match status" value="1"/>
</dbReference>
<evidence type="ECO:0000256" key="1">
    <source>
        <dbReference type="ARBA" id="ARBA00022741"/>
    </source>
</evidence>
<gene>
    <name evidence="4" type="ORF">ACKI18_12705</name>
</gene>
<dbReference type="SUPFAM" id="SSF52058">
    <property type="entry name" value="L domain-like"/>
    <property type="match status" value="1"/>
</dbReference>
<dbReference type="Pfam" id="PF22733">
    <property type="entry name" value="NNH1"/>
    <property type="match status" value="1"/>
</dbReference>
<organism evidence="4 5">
    <name type="scientific">Streptomyces niveiscabiei</name>
    <dbReference type="NCBI Taxonomy" id="164115"/>
    <lineage>
        <taxon>Bacteria</taxon>
        <taxon>Bacillati</taxon>
        <taxon>Actinomycetota</taxon>
        <taxon>Actinomycetes</taxon>
        <taxon>Kitasatosporales</taxon>
        <taxon>Streptomycetaceae</taxon>
        <taxon>Streptomyces</taxon>
    </lineage>
</organism>
<evidence type="ECO:0000313" key="5">
    <source>
        <dbReference type="Proteomes" id="UP001631957"/>
    </source>
</evidence>
<keyword evidence="1" id="KW-0547">Nucleotide-binding</keyword>
<dbReference type="SUPFAM" id="SSF52540">
    <property type="entry name" value="P-loop containing nucleoside triphosphate hydrolases"/>
    <property type="match status" value="1"/>
</dbReference>
<dbReference type="Pfam" id="PF05729">
    <property type="entry name" value="NACHT"/>
    <property type="match status" value="1"/>
</dbReference>
<evidence type="ECO:0000313" key="4">
    <source>
        <dbReference type="EMBL" id="MFM9609564.1"/>
    </source>
</evidence>
<reference evidence="4 5" key="1">
    <citation type="submission" date="2024-12" db="EMBL/GenBank/DDBJ databases">
        <title>Forecasting of Potato common scab and diversities of Pathogenic streptomyces spp. in china.</title>
        <authorList>
            <person name="Handique U."/>
            <person name="Wu J."/>
        </authorList>
    </citation>
    <scope>NUCLEOTIDE SEQUENCE [LARGE SCALE GENOMIC DNA]</scope>
    <source>
        <strain evidence="4 5">ZRIMU1530</strain>
    </source>
</reference>
<comment type="caution">
    <text evidence="4">The sequence shown here is derived from an EMBL/GenBank/DDBJ whole genome shotgun (WGS) entry which is preliminary data.</text>
</comment>
<dbReference type="Proteomes" id="UP001631957">
    <property type="component" value="Unassembled WGS sequence"/>
</dbReference>
<dbReference type="RefSeq" id="WP_409121303.1">
    <property type="nucleotide sequence ID" value="NZ_JBJVNI010000006.1"/>
</dbReference>
<evidence type="ECO:0000256" key="2">
    <source>
        <dbReference type="ARBA" id="ARBA00022840"/>
    </source>
</evidence>
<dbReference type="InterPro" id="IPR032675">
    <property type="entry name" value="LRR_dom_sf"/>
</dbReference>
<feature type="domain" description="NACHT" evidence="3">
    <location>
        <begin position="262"/>
        <end position="600"/>
    </location>
</feature>
<keyword evidence="2" id="KW-0067">ATP-binding</keyword>
<evidence type="ECO:0000259" key="3">
    <source>
        <dbReference type="PROSITE" id="PS50837"/>
    </source>
</evidence>
<dbReference type="Gene3D" id="3.40.50.300">
    <property type="entry name" value="P-loop containing nucleotide triphosphate hydrolases"/>
    <property type="match status" value="1"/>
</dbReference>
<dbReference type="EMBL" id="JBJVNI010000006">
    <property type="protein sequence ID" value="MFM9609564.1"/>
    <property type="molecule type" value="Genomic_DNA"/>
</dbReference>
<dbReference type="InterPro" id="IPR027417">
    <property type="entry name" value="P-loop_NTPase"/>
</dbReference>
<keyword evidence="5" id="KW-1185">Reference proteome</keyword>
<dbReference type="InterPro" id="IPR054547">
    <property type="entry name" value="NNH1"/>
</dbReference>
<accession>A0ABW9HNB5</accession>
<name>A0ABW9HNB5_9ACTN</name>
<dbReference type="PANTHER" id="PTHR46844">
    <property type="entry name" value="SLR5058 PROTEIN"/>
    <property type="match status" value="1"/>
</dbReference>
<proteinExistence type="predicted"/>
<protein>
    <submittedName>
        <fullName evidence="4">NACHT domain-containing protein</fullName>
    </submittedName>
</protein>